<dbReference type="Proteomes" id="UP001604336">
    <property type="component" value="Unassembled WGS sequence"/>
</dbReference>
<comment type="caution">
    <text evidence="2">The sequence shown here is derived from an EMBL/GenBank/DDBJ whole genome shotgun (WGS) entry which is preliminary data.</text>
</comment>
<proteinExistence type="predicted"/>
<reference evidence="3" key="1">
    <citation type="submission" date="2024-07" db="EMBL/GenBank/DDBJ databases">
        <title>Two chromosome-level genome assemblies of Korean endemic species Abeliophyllum distichum and Forsythia ovata (Oleaceae).</title>
        <authorList>
            <person name="Jang H."/>
        </authorList>
    </citation>
    <scope>NUCLEOTIDE SEQUENCE [LARGE SCALE GENOMIC DNA]</scope>
</reference>
<evidence type="ECO:0000256" key="1">
    <source>
        <dbReference type="SAM" id="MobiDB-lite"/>
    </source>
</evidence>
<sequence>MIKSKVEGPQAQFTAGRTPQIKLGERPAALKFNCSQFLGLGVRPGRSQNQRPSKKAQFSGCNGGGEAVIPAEVKKIRSSGEEQTAAAQQHLFMQEDKMASWLQYPLDLSFDWDLYVDLLYSASPPPSLHPASVTNIASYRAAAEIRPPHMPPRPTIPILQRKLQTSSPLQNFVQLSRFFWARNELLLVP</sequence>
<dbReference type="EMBL" id="JBFOLK010000002">
    <property type="protein sequence ID" value="KAL2531660.1"/>
    <property type="molecule type" value="Genomic_DNA"/>
</dbReference>
<keyword evidence="3" id="KW-1185">Reference proteome</keyword>
<gene>
    <name evidence="2" type="ORF">Adt_05011</name>
</gene>
<evidence type="ECO:0000313" key="2">
    <source>
        <dbReference type="EMBL" id="KAL2531660.1"/>
    </source>
</evidence>
<evidence type="ECO:0000313" key="3">
    <source>
        <dbReference type="Proteomes" id="UP001604336"/>
    </source>
</evidence>
<dbReference type="AlphaFoldDB" id="A0ABD1V2W5"/>
<feature type="region of interest" description="Disordered" evidence="1">
    <location>
        <begin position="43"/>
        <end position="63"/>
    </location>
</feature>
<accession>A0ABD1V2W5</accession>
<protein>
    <submittedName>
        <fullName evidence="2">Basic helix-loop-helix transcription factor</fullName>
    </submittedName>
</protein>
<name>A0ABD1V2W5_9LAMI</name>
<organism evidence="2 3">
    <name type="scientific">Abeliophyllum distichum</name>
    <dbReference type="NCBI Taxonomy" id="126358"/>
    <lineage>
        <taxon>Eukaryota</taxon>
        <taxon>Viridiplantae</taxon>
        <taxon>Streptophyta</taxon>
        <taxon>Embryophyta</taxon>
        <taxon>Tracheophyta</taxon>
        <taxon>Spermatophyta</taxon>
        <taxon>Magnoliopsida</taxon>
        <taxon>eudicotyledons</taxon>
        <taxon>Gunneridae</taxon>
        <taxon>Pentapetalae</taxon>
        <taxon>asterids</taxon>
        <taxon>lamiids</taxon>
        <taxon>Lamiales</taxon>
        <taxon>Oleaceae</taxon>
        <taxon>Forsythieae</taxon>
        <taxon>Abeliophyllum</taxon>
    </lineage>
</organism>